<dbReference type="Proteomes" id="UP001645859">
    <property type="component" value="Unassembled WGS sequence"/>
</dbReference>
<feature type="domain" description="HipA N-terminal subdomain 1" evidence="5">
    <location>
        <begin position="9"/>
        <end position="119"/>
    </location>
</feature>
<keyword evidence="7" id="KW-1185">Reference proteome</keyword>
<protein>
    <submittedName>
        <fullName evidence="6">Type II toxin-antitoxin system HipA family toxin</fullName>
    </submittedName>
</protein>
<dbReference type="Pfam" id="PF13657">
    <property type="entry name" value="Couple_hipA"/>
    <property type="match status" value="1"/>
</dbReference>
<evidence type="ECO:0000313" key="7">
    <source>
        <dbReference type="Proteomes" id="UP001645859"/>
    </source>
</evidence>
<evidence type="ECO:0000313" key="6">
    <source>
        <dbReference type="EMBL" id="MBL3677866.1"/>
    </source>
</evidence>
<evidence type="ECO:0000256" key="3">
    <source>
        <dbReference type="ARBA" id="ARBA00022777"/>
    </source>
</evidence>
<dbReference type="EMBL" id="QYAC01000001">
    <property type="protein sequence ID" value="MBL3677866.1"/>
    <property type="molecule type" value="Genomic_DNA"/>
</dbReference>
<evidence type="ECO:0000256" key="1">
    <source>
        <dbReference type="ARBA" id="ARBA00010164"/>
    </source>
</evidence>
<name>A0ABS1SD74_9MICO</name>
<accession>A0ABS1SD74</accession>
<evidence type="ECO:0000259" key="5">
    <source>
        <dbReference type="Pfam" id="PF13657"/>
    </source>
</evidence>
<sequence>MVFTQVEVLEVRAWGSTVGALSGGRSGIANFEYAPAWRGIELSPLQMPTRPRGRIWNFPRLAPDTFHGLPPMVADSAPDRFGNSVIAAALAREGLRPGEIRPIDRLAYVGERAMGALTFHPAQSPGSAASSLELAQLVEAARAAVHGSLQENGRTDAVTELLQVGSSAGGARAKAIIAWNPESDEIRAGGIPAPDGFEQWLLKFDGVGHDAQLGASGEYGRTEYAYSLMARAAGIEMSECRLLEEGGRAHFMTRRFDRPGSSGERLHMQSLCALAAADYNETGTHDYATLFLVAEELGLGADVLAELFRRACFNVIAANNDDHTKNHSFLMDRAGRWTLSPAYDVTYAYSPDSEWLRQHLMSVNGKFQDITAADLLTLADQFDVPGARDAIAATVDAVARWPEFAATAGISAPRVAEVQRRLDAVRAELGLRRG</sequence>
<dbReference type="InterPro" id="IPR012893">
    <property type="entry name" value="HipA-like_C"/>
</dbReference>
<dbReference type="Pfam" id="PF07804">
    <property type="entry name" value="HipA_C"/>
    <property type="match status" value="1"/>
</dbReference>
<keyword evidence="2" id="KW-0808">Transferase</keyword>
<comment type="similarity">
    <text evidence="1">Belongs to the HipA Ser/Thr kinase family.</text>
</comment>
<gene>
    <name evidence="6" type="ORF">D3230_00905</name>
</gene>
<evidence type="ECO:0000259" key="4">
    <source>
        <dbReference type="Pfam" id="PF07804"/>
    </source>
</evidence>
<feature type="domain" description="HipA-like C-terminal" evidence="4">
    <location>
        <begin position="166"/>
        <end position="399"/>
    </location>
</feature>
<organism evidence="6 7">
    <name type="scientific">Leucobacter chromiireducens subsp. solipictus</name>
    <dbReference type="NCBI Taxonomy" id="398235"/>
    <lineage>
        <taxon>Bacteria</taxon>
        <taxon>Bacillati</taxon>
        <taxon>Actinomycetota</taxon>
        <taxon>Actinomycetes</taxon>
        <taxon>Micrococcales</taxon>
        <taxon>Microbacteriaceae</taxon>
        <taxon>Leucobacter</taxon>
    </lineage>
</organism>
<dbReference type="PANTHER" id="PTHR37419">
    <property type="entry name" value="SERINE/THREONINE-PROTEIN KINASE TOXIN HIPA"/>
    <property type="match status" value="1"/>
</dbReference>
<keyword evidence="3" id="KW-0418">Kinase</keyword>
<proteinExistence type="inferred from homology"/>
<reference evidence="6 7" key="1">
    <citation type="submission" date="2018-09" db="EMBL/GenBank/DDBJ databases">
        <title>Comparative genomics of Leucobacter spp.</title>
        <authorList>
            <person name="Reis A.C."/>
            <person name="Kolvenbach B.A."/>
            <person name="Corvini P.F.X."/>
            <person name="Nunes O.C."/>
        </authorList>
    </citation>
    <scope>NUCLEOTIDE SEQUENCE [LARGE SCALE GENOMIC DNA]</scope>
    <source>
        <strain evidence="6 7">TAN 31504</strain>
    </source>
</reference>
<dbReference type="RefSeq" id="WP_202343130.1">
    <property type="nucleotide sequence ID" value="NZ_BAAAPI010000016.1"/>
</dbReference>
<dbReference type="InterPro" id="IPR052028">
    <property type="entry name" value="HipA_Ser/Thr_kinase"/>
</dbReference>
<dbReference type="InterPro" id="IPR017508">
    <property type="entry name" value="HipA_N1"/>
</dbReference>
<comment type="caution">
    <text evidence="6">The sequence shown here is derived from an EMBL/GenBank/DDBJ whole genome shotgun (WGS) entry which is preliminary data.</text>
</comment>
<evidence type="ECO:0000256" key="2">
    <source>
        <dbReference type="ARBA" id="ARBA00022679"/>
    </source>
</evidence>
<dbReference type="PANTHER" id="PTHR37419:SF8">
    <property type="entry name" value="TOXIN YJJJ"/>
    <property type="match status" value="1"/>
</dbReference>